<keyword evidence="2" id="KW-1185">Reference proteome</keyword>
<dbReference type="Proteomes" id="UP000054783">
    <property type="component" value="Unassembled WGS sequence"/>
</dbReference>
<protein>
    <submittedName>
        <fullName evidence="1">Uncharacterized protein</fullName>
    </submittedName>
</protein>
<reference evidence="1 2" key="1">
    <citation type="submission" date="2015-01" db="EMBL/GenBank/DDBJ databases">
        <title>Evolution of Trichinella species and genotypes.</title>
        <authorList>
            <person name="Korhonen P.K."/>
            <person name="Edoardo P."/>
            <person name="Giuseppe L.R."/>
            <person name="Gasser R.B."/>
        </authorList>
    </citation>
    <scope>NUCLEOTIDE SEQUENCE [LARGE SCALE GENOMIC DNA]</scope>
    <source>
        <strain evidence="1">ISS2496</strain>
    </source>
</reference>
<dbReference type="EMBL" id="JYDQ01006062">
    <property type="protein sequence ID" value="KRX64992.1"/>
    <property type="molecule type" value="Genomic_DNA"/>
</dbReference>
<proteinExistence type="predicted"/>
<dbReference type="AlphaFoldDB" id="A0A0V0VN90"/>
<feature type="non-terminal residue" evidence="1">
    <location>
        <position position="34"/>
    </location>
</feature>
<evidence type="ECO:0000313" key="1">
    <source>
        <dbReference type="EMBL" id="KRX64992.1"/>
    </source>
</evidence>
<feature type="non-terminal residue" evidence="1">
    <location>
        <position position="1"/>
    </location>
</feature>
<gene>
    <name evidence="1" type="ORF">T12_14351</name>
</gene>
<organism evidence="1 2">
    <name type="scientific">Trichinella patagoniensis</name>
    <dbReference type="NCBI Taxonomy" id="990121"/>
    <lineage>
        <taxon>Eukaryota</taxon>
        <taxon>Metazoa</taxon>
        <taxon>Ecdysozoa</taxon>
        <taxon>Nematoda</taxon>
        <taxon>Enoplea</taxon>
        <taxon>Dorylaimia</taxon>
        <taxon>Trichinellida</taxon>
        <taxon>Trichinellidae</taxon>
        <taxon>Trichinella</taxon>
    </lineage>
</organism>
<sequence>LFICLTIKESEIDAIGKFICMKKVKFAQNYLEDV</sequence>
<comment type="caution">
    <text evidence="1">The sequence shown here is derived from an EMBL/GenBank/DDBJ whole genome shotgun (WGS) entry which is preliminary data.</text>
</comment>
<accession>A0A0V0VN90</accession>
<name>A0A0V0VN90_9BILA</name>
<evidence type="ECO:0000313" key="2">
    <source>
        <dbReference type="Proteomes" id="UP000054783"/>
    </source>
</evidence>